<feature type="transmembrane region" description="Helical" evidence="1">
    <location>
        <begin position="150"/>
        <end position="170"/>
    </location>
</feature>
<keyword evidence="1" id="KW-0472">Membrane</keyword>
<organism evidence="2 3">
    <name type="scientific">Chryseobacterium hagamense</name>
    <dbReference type="NCBI Taxonomy" id="395935"/>
    <lineage>
        <taxon>Bacteria</taxon>
        <taxon>Pseudomonadati</taxon>
        <taxon>Bacteroidota</taxon>
        <taxon>Flavobacteriia</taxon>
        <taxon>Flavobacteriales</taxon>
        <taxon>Weeksellaceae</taxon>
        <taxon>Chryseobacterium group</taxon>
        <taxon>Chryseobacterium</taxon>
    </lineage>
</organism>
<evidence type="ECO:0000313" key="3">
    <source>
        <dbReference type="Proteomes" id="UP000321863"/>
    </source>
</evidence>
<dbReference type="EMBL" id="BJYJ01000026">
    <property type="protein sequence ID" value="GEN77556.1"/>
    <property type="molecule type" value="Genomic_DNA"/>
</dbReference>
<feature type="transmembrane region" description="Helical" evidence="1">
    <location>
        <begin position="45"/>
        <end position="63"/>
    </location>
</feature>
<name>A0A511YQT9_9FLAO</name>
<keyword evidence="1" id="KW-0812">Transmembrane</keyword>
<feature type="transmembrane region" description="Helical" evidence="1">
    <location>
        <begin position="23"/>
        <end position="40"/>
    </location>
</feature>
<gene>
    <name evidence="2" type="ORF">CHA01nite_32960</name>
</gene>
<comment type="caution">
    <text evidence="2">The sequence shown here is derived from an EMBL/GenBank/DDBJ whole genome shotgun (WGS) entry which is preliminary data.</text>
</comment>
<sequence length="174" mass="20401">MNTVINKAFSARGYDHQTVIRTAYLWLPLFAVVIFVCSYFEKYRFILYISVVGATYAFILGQLKKKAVEVNFCKDKITVNSAEIRLSEIKSYYISLPLNELIVLRMRTGSGDKSIYIDKNKREHITEFLKVNHIPEEKISYDYYLQYGHLIMPFAGLLICAAMYKLYYYIQYGF</sequence>
<evidence type="ECO:0000256" key="1">
    <source>
        <dbReference type="SAM" id="Phobius"/>
    </source>
</evidence>
<evidence type="ECO:0008006" key="4">
    <source>
        <dbReference type="Google" id="ProtNLM"/>
    </source>
</evidence>
<keyword evidence="3" id="KW-1185">Reference proteome</keyword>
<dbReference type="OrthoDB" id="1257270at2"/>
<proteinExistence type="predicted"/>
<dbReference type="Proteomes" id="UP000321863">
    <property type="component" value="Unassembled WGS sequence"/>
</dbReference>
<evidence type="ECO:0000313" key="2">
    <source>
        <dbReference type="EMBL" id="GEN77556.1"/>
    </source>
</evidence>
<dbReference type="RefSeq" id="WP_146943448.1">
    <property type="nucleotide sequence ID" value="NZ_BJYJ01000026.1"/>
</dbReference>
<keyword evidence="1" id="KW-1133">Transmembrane helix</keyword>
<reference evidence="2 3" key="1">
    <citation type="submission" date="2019-07" db="EMBL/GenBank/DDBJ databases">
        <title>Whole genome shotgun sequence of Chryseobacterium hagamense NBRC 105253.</title>
        <authorList>
            <person name="Hosoyama A."/>
            <person name="Uohara A."/>
            <person name="Ohji S."/>
            <person name="Ichikawa N."/>
        </authorList>
    </citation>
    <scope>NUCLEOTIDE SEQUENCE [LARGE SCALE GENOMIC DNA]</scope>
    <source>
        <strain evidence="2 3">NBRC 105253</strain>
    </source>
</reference>
<protein>
    <recommendedName>
        <fullName evidence="4">DUF304 domain-containing protein</fullName>
    </recommendedName>
</protein>
<dbReference type="AlphaFoldDB" id="A0A511YQT9"/>
<accession>A0A511YQT9</accession>